<dbReference type="InterPro" id="IPR011042">
    <property type="entry name" value="6-blade_b-propeller_TolB-like"/>
</dbReference>
<feature type="binding site" evidence="3">
    <location>
        <position position="384"/>
    </location>
    <ligand>
        <name>substrate</name>
    </ligand>
</feature>
<dbReference type="AlphaFoldDB" id="A0A1L7ND49"/>
<gene>
    <name evidence="6" type="ORF">ID616_15790</name>
    <name evidence="5" type="ORF">KF715C_ch28280</name>
</gene>
<dbReference type="Pfam" id="PF08450">
    <property type="entry name" value="SGL"/>
    <property type="match status" value="1"/>
</dbReference>
<dbReference type="InterPro" id="IPR013658">
    <property type="entry name" value="SGL"/>
</dbReference>
<dbReference type="GO" id="GO:0004341">
    <property type="term" value="F:gluconolactonase activity"/>
    <property type="evidence" value="ECO:0007669"/>
    <property type="project" value="TreeGrafter"/>
</dbReference>
<evidence type="ECO:0000313" key="6">
    <source>
        <dbReference type="EMBL" id="QOC95572.1"/>
    </source>
</evidence>
<dbReference type="PRINTS" id="PR01790">
    <property type="entry name" value="SMP30FAMILY"/>
</dbReference>
<dbReference type="InterPro" id="IPR036291">
    <property type="entry name" value="NAD(P)-bd_dom_sf"/>
</dbReference>
<proteinExistence type="inferred from homology"/>
<accession>A0A1L7ND49</accession>
<reference evidence="6 8" key="2">
    <citation type="submission" date="2020-09" db="EMBL/GenBank/DDBJ databases">
        <title>Co-existence of a novel multidrug-resistance efflux pump with carbapenem resistance gene blaVIM-2 in one megaplasmid in Pseudomonas putida.</title>
        <authorList>
            <person name="Peng K."/>
            <person name="Li R."/>
        </authorList>
    </citation>
    <scope>NUCLEOTIDE SEQUENCE [LARGE SCALE GENOMIC DNA]</scope>
    <source>
        <strain evidence="6 8">ZXPA-20</strain>
    </source>
</reference>
<feature type="binding site" evidence="3">
    <location>
        <position position="481"/>
    </location>
    <ligand>
        <name>a divalent metal cation</name>
        <dbReference type="ChEBI" id="CHEBI:60240"/>
    </ligand>
</feature>
<feature type="binding site" evidence="3">
    <location>
        <position position="301"/>
    </location>
    <ligand>
        <name>a divalent metal cation</name>
        <dbReference type="ChEBI" id="CHEBI:60240"/>
    </ligand>
</feature>
<dbReference type="SUPFAM" id="SSF63829">
    <property type="entry name" value="Calcium-dependent phosphotriesterase"/>
    <property type="match status" value="1"/>
</dbReference>
<evidence type="ECO:0000313" key="8">
    <source>
        <dbReference type="Proteomes" id="UP000516786"/>
    </source>
</evidence>
<dbReference type="Pfam" id="PF00106">
    <property type="entry name" value="adh_short"/>
    <property type="match status" value="1"/>
</dbReference>
<dbReference type="GO" id="GO:0005509">
    <property type="term" value="F:calcium ion binding"/>
    <property type="evidence" value="ECO:0007669"/>
    <property type="project" value="TreeGrafter"/>
</dbReference>
<dbReference type="Gene3D" id="3.40.50.720">
    <property type="entry name" value="NAD(P)-binding Rossmann-like Domain"/>
    <property type="match status" value="1"/>
</dbReference>
<evidence type="ECO:0000259" key="4">
    <source>
        <dbReference type="Pfam" id="PF08450"/>
    </source>
</evidence>
<dbReference type="PANTHER" id="PTHR10907:SF47">
    <property type="entry name" value="REGUCALCIN"/>
    <property type="match status" value="1"/>
</dbReference>
<comment type="cofactor">
    <cofactor evidence="3">
        <name>Zn(2+)</name>
        <dbReference type="ChEBI" id="CHEBI:29105"/>
    </cofactor>
    <text evidence="3">Binds 1 divalent metal cation per subunit.</text>
</comment>
<sequence length="574" mass="62230">MPVTKPFHNKVAVITGAAQGLGLAYAMALAERGARVVISDLGTDRSGQGQDASALEHALTAMRGKGFAVVGHAGQLENEGTCKQLIALAIEHFGALDILIHNAGWVDYQRIEDQEAAFLQRALGINVQAPVWLAKHAWPHLKRSAAPRVVLTTSDRAMYQRYAQPGLVAYAAGKMAQVGIMNALSMEGQEHGILVNAISPVAKTRMWGISQPPEELKPEWVTPGVLYLASALCHDTGYILRASNGQFTATRFNENSGVSYPRDLGRVQAADLAQVAERWNRIKECNYVPVKVANTCADLGESLVWDERTGALYFVDISGGRINCLTADGDVHTLYASAARIGALALTDRGNLIFTEDASVAIFDVPARKVSQHSASVHPRSTYRFNDGACDPQGRFVTGLMDEVPSGNTGALFRFDGQLSDQVIHDDMALPTGLAWSQDGHTVYFVDSAARAIYRAEYLVEGRLGAVTLFAETPAELGRPDGLALDREGGLWVCQYHGSCLLRYDRHGHLTDQVLMPVPCPTSCCFGGPGLNTLYISTARFDMNPEELHHYPDAGDLYAIRPETGGVARHSFKE</sequence>
<evidence type="ECO:0000256" key="1">
    <source>
        <dbReference type="ARBA" id="ARBA00008853"/>
    </source>
</evidence>
<feature type="domain" description="SMP-30/Gluconolactonase/LRE-like region" evidence="4">
    <location>
        <begin position="299"/>
        <end position="540"/>
    </location>
</feature>
<keyword evidence="3" id="KW-0862">Zinc</keyword>
<comment type="similarity">
    <text evidence="1">Belongs to the SMP-30/CGR1 family.</text>
</comment>
<dbReference type="Proteomes" id="UP000516786">
    <property type="component" value="Chromosome"/>
</dbReference>
<name>A0A1L7ND49_PSEPU</name>
<evidence type="ECO:0000313" key="5">
    <source>
        <dbReference type="EMBL" id="BAW23401.1"/>
    </source>
</evidence>
<dbReference type="EMBL" id="AP015029">
    <property type="protein sequence ID" value="BAW23401.1"/>
    <property type="molecule type" value="Genomic_DNA"/>
</dbReference>
<organism evidence="5 7">
    <name type="scientific">Pseudomonas putida</name>
    <name type="common">Arthrobacter siderocapsulatus</name>
    <dbReference type="NCBI Taxonomy" id="303"/>
    <lineage>
        <taxon>Bacteria</taxon>
        <taxon>Pseudomonadati</taxon>
        <taxon>Pseudomonadota</taxon>
        <taxon>Gammaproteobacteria</taxon>
        <taxon>Pseudomonadales</taxon>
        <taxon>Pseudomonadaceae</taxon>
        <taxon>Pseudomonas</taxon>
    </lineage>
</organism>
<evidence type="ECO:0000256" key="3">
    <source>
        <dbReference type="PIRSR" id="PIRSR605511-2"/>
    </source>
</evidence>
<dbReference type="GO" id="GO:0019853">
    <property type="term" value="P:L-ascorbic acid biosynthetic process"/>
    <property type="evidence" value="ECO:0007669"/>
    <property type="project" value="TreeGrafter"/>
</dbReference>
<dbReference type="PANTHER" id="PTHR10907">
    <property type="entry name" value="REGUCALCIN"/>
    <property type="match status" value="1"/>
</dbReference>
<evidence type="ECO:0000313" key="7">
    <source>
        <dbReference type="Proteomes" id="UP000218731"/>
    </source>
</evidence>
<feature type="binding site" evidence="3">
    <location>
        <position position="386"/>
    </location>
    <ligand>
        <name>substrate</name>
    </ligand>
</feature>
<keyword evidence="3" id="KW-0479">Metal-binding</keyword>
<dbReference type="SUPFAM" id="SSF51735">
    <property type="entry name" value="NAD(P)-binding Rossmann-fold domains"/>
    <property type="match status" value="1"/>
</dbReference>
<dbReference type="Gene3D" id="2.120.10.30">
    <property type="entry name" value="TolB, C-terminal domain"/>
    <property type="match status" value="1"/>
</dbReference>
<feature type="active site" description="Proton donor/acceptor" evidence="2">
    <location>
        <position position="481"/>
    </location>
</feature>
<reference evidence="5 7" key="1">
    <citation type="submission" date="2015-11" db="EMBL/GenBank/DDBJ databases">
        <title>Complete genome sequencing of a biphenyl-degrading bacterium, Pseudomonas putida KF715 (=NBRC110667).</title>
        <authorList>
            <person name="Suenaga H."/>
            <person name="Fujihara N."/>
            <person name="Watanabe T."/>
            <person name="Hirose J."/>
            <person name="Kimura N."/>
            <person name="Yamazoe A."/>
            <person name="Hosoyama A."/>
            <person name="Shimodaira J."/>
            <person name="Furukawa K."/>
        </authorList>
    </citation>
    <scope>NUCLEOTIDE SEQUENCE [LARGE SCALE GENOMIC DNA]</scope>
    <source>
        <strain evidence="5 7">KF715</strain>
    </source>
</reference>
<evidence type="ECO:0000256" key="2">
    <source>
        <dbReference type="PIRSR" id="PIRSR605511-1"/>
    </source>
</evidence>
<dbReference type="Proteomes" id="UP000218731">
    <property type="component" value="Chromosome 1"/>
</dbReference>
<protein>
    <submittedName>
        <fullName evidence="5">Gluconolactonase</fullName>
    </submittedName>
    <submittedName>
        <fullName evidence="6">SDR family NAD(P)-dependent oxidoreductase</fullName>
    </submittedName>
</protein>
<dbReference type="InterPro" id="IPR005511">
    <property type="entry name" value="SMP-30"/>
</dbReference>
<dbReference type="EMBL" id="CP061723">
    <property type="protein sequence ID" value="QOC95572.1"/>
    <property type="molecule type" value="Genomic_DNA"/>
</dbReference>
<dbReference type="InterPro" id="IPR002347">
    <property type="entry name" value="SDR_fam"/>
</dbReference>